<name>A0A3G3JZN4_9BACL</name>
<dbReference type="EMBL" id="CP033433">
    <property type="protein sequence ID" value="AYQ73337.1"/>
    <property type="molecule type" value="Genomic_DNA"/>
</dbReference>
<dbReference type="AlphaFoldDB" id="A0A3G3JZN4"/>
<evidence type="ECO:0000256" key="1">
    <source>
        <dbReference type="SAM" id="Phobius"/>
    </source>
</evidence>
<evidence type="ECO:0000313" key="6">
    <source>
        <dbReference type="Proteomes" id="UP000269097"/>
    </source>
</evidence>
<protein>
    <submittedName>
        <fullName evidence="5">Uncharacterized protein</fullName>
    </submittedName>
</protein>
<keyword evidence="1" id="KW-0472">Membrane</keyword>
<dbReference type="PANTHER" id="PTHR37321:SF1">
    <property type="entry name" value="EXPORTED PROTEIN"/>
    <property type="match status" value="1"/>
</dbReference>
<dbReference type="Pfam" id="PF20958">
    <property type="entry name" value="GxGYxYP_N_3rd"/>
    <property type="match status" value="1"/>
</dbReference>
<dbReference type="InterPro" id="IPR048309">
    <property type="entry name" value="GxGYxYP_N_3rd"/>
</dbReference>
<keyword evidence="1" id="KW-0812">Transmembrane</keyword>
<organism evidence="5 6">
    <name type="scientific">Cohnella candidum</name>
    <dbReference type="NCBI Taxonomy" id="2674991"/>
    <lineage>
        <taxon>Bacteria</taxon>
        <taxon>Bacillati</taxon>
        <taxon>Bacillota</taxon>
        <taxon>Bacilli</taxon>
        <taxon>Bacillales</taxon>
        <taxon>Paenibacillaceae</taxon>
        <taxon>Cohnella</taxon>
    </lineage>
</organism>
<keyword evidence="1" id="KW-1133">Transmembrane helix</keyword>
<feature type="domain" description="GxGYxYP putative glycoside hydrolase C-terminal" evidence="2">
    <location>
        <begin position="451"/>
        <end position="674"/>
    </location>
</feature>
<dbReference type="Pfam" id="PF14323">
    <property type="entry name" value="GxGYxYP_C"/>
    <property type="match status" value="1"/>
</dbReference>
<accession>A0A3G3JZN4</accession>
<evidence type="ECO:0000259" key="2">
    <source>
        <dbReference type="Pfam" id="PF14323"/>
    </source>
</evidence>
<keyword evidence="6" id="KW-1185">Reference proteome</keyword>
<reference evidence="5 6" key="1">
    <citation type="submission" date="2018-10" db="EMBL/GenBank/DDBJ databases">
        <title>Genome Sequence of Cohnella sp.</title>
        <authorList>
            <person name="Srinivasan S."/>
            <person name="Kim M.K."/>
        </authorList>
    </citation>
    <scope>NUCLEOTIDE SEQUENCE [LARGE SCALE GENOMIC DNA]</scope>
    <source>
        <strain evidence="5 6">18JY8-7</strain>
    </source>
</reference>
<dbReference type="InterPro" id="IPR025832">
    <property type="entry name" value="GxGYxYP_C"/>
</dbReference>
<dbReference type="Gene3D" id="3.20.20.490">
    <property type="entry name" value="GxGYxYP glycoside hydrolase, C-terminal domain"/>
    <property type="match status" value="1"/>
</dbReference>
<evidence type="ECO:0000313" key="5">
    <source>
        <dbReference type="EMBL" id="AYQ73337.1"/>
    </source>
</evidence>
<gene>
    <name evidence="5" type="ORF">EAV92_12605</name>
</gene>
<feature type="domain" description="GxGYxYP putative glycoside hydrolase third N-terminal" evidence="4">
    <location>
        <begin position="345"/>
        <end position="433"/>
    </location>
</feature>
<evidence type="ECO:0000259" key="3">
    <source>
        <dbReference type="Pfam" id="PF20957"/>
    </source>
</evidence>
<dbReference type="PANTHER" id="PTHR37321">
    <property type="entry name" value="EXPORTED PROTEIN-RELATED"/>
    <property type="match status" value="1"/>
</dbReference>
<dbReference type="InterPro" id="IPR038410">
    <property type="entry name" value="GxGYxYP_C_sf"/>
</dbReference>
<dbReference type="KEGG" id="coh:EAV92_12605"/>
<evidence type="ECO:0000259" key="4">
    <source>
        <dbReference type="Pfam" id="PF20958"/>
    </source>
</evidence>
<dbReference type="InterPro" id="IPR048310">
    <property type="entry name" value="GxGYxYP_N_2nd"/>
</dbReference>
<dbReference type="Pfam" id="PF20957">
    <property type="entry name" value="GxGYxYP_N_2nd"/>
    <property type="match status" value="1"/>
</dbReference>
<feature type="domain" description="GxGYxYP putative glycoside hydrolase second N-terminal" evidence="3">
    <location>
        <begin position="271"/>
        <end position="342"/>
    </location>
</feature>
<sequence>MSFVNIICVSTVKTGGDSLKRKRTIVSLAACVLVVAVAAAVFWNGMEHRGGIRWPEDQALPSFPEPAPTLDLISLADKLIYEAEDEAYGHEVGRKDGDGWLAEEGKDQAGLLLRVPDIADVPAGDSKAIVNMSVGRFADDNGNVVRLEIRDQATGAALGAVDVTNWDFRNENASQAFEVPFAVSAGQAIEINVTWTGKSTLKLYDIQIASPVREAEVGMFESLRGVVNKTKPRIYDDSRSDEGTSWLKAVGLGYAKVKDNWELLKKYRSEVKGIVIYDPEVPDTYNLATTIAGLKNAIVAPPSLVPKLTADPYKLPILEDLRGRFPGKIEVYEYLYQTYWPKTTHRVIIGLTPDLKTHLREYAMGIGASVVWLNPEVPEEEAVLDKFLKDMPYGKGLYLGWWPAEGQGVIKTSEFGLATVAADFSSNLSVLSGTSRKITPVQTPAKPPLENKIYVSYIMSDGDNLQYMEHFFSKLWALPNRGEIPIGWTISPLMLDAMPGILDYLHRTATENDAFISGPSGLGYTYPNMWKDQHGLDLYFSRTNDYMKRAGLRVVTEWNTVNGFLNPNVGDSIAKHAPSLLGFTSQGGSGEITIYGETMPGQELNVVYGASEGDLIFPIQNEIDRWDGKSPAFLGIQANPWEVSYQSFVNAYNQFKDNKDIVFVRPDTYFQLIREHHHLSIGPSN</sequence>
<dbReference type="Proteomes" id="UP000269097">
    <property type="component" value="Chromosome"/>
</dbReference>
<proteinExistence type="predicted"/>
<feature type="transmembrane region" description="Helical" evidence="1">
    <location>
        <begin position="25"/>
        <end position="43"/>
    </location>
</feature>